<proteinExistence type="predicted"/>
<sequence>MKTIGVECRFAEDGSVRVRKVQLNGRWQTVEQGRQWQDENGRHVLIMLAGEAVREIVLQAGSLQWGMGERGRRRVTAV</sequence>
<protein>
    <submittedName>
        <fullName evidence="1">Uncharacterized protein</fullName>
    </submittedName>
</protein>
<dbReference type="AlphaFoldDB" id="A0A3B0UXM9"/>
<organism evidence="1">
    <name type="scientific">hydrothermal vent metagenome</name>
    <dbReference type="NCBI Taxonomy" id="652676"/>
    <lineage>
        <taxon>unclassified sequences</taxon>
        <taxon>metagenomes</taxon>
        <taxon>ecological metagenomes</taxon>
    </lineage>
</organism>
<accession>A0A3B0UXM9</accession>
<dbReference type="EMBL" id="UOEU01000403">
    <property type="protein sequence ID" value="VAW32893.1"/>
    <property type="molecule type" value="Genomic_DNA"/>
</dbReference>
<reference evidence="1" key="1">
    <citation type="submission" date="2018-06" db="EMBL/GenBank/DDBJ databases">
        <authorList>
            <person name="Zhirakovskaya E."/>
        </authorList>
    </citation>
    <scope>NUCLEOTIDE SEQUENCE</scope>
</reference>
<name>A0A3B0UXM9_9ZZZZ</name>
<evidence type="ECO:0000313" key="1">
    <source>
        <dbReference type="EMBL" id="VAW32893.1"/>
    </source>
</evidence>
<gene>
    <name evidence="1" type="ORF">MNBD_CHLOROFLEXI01-832</name>
</gene>